<gene>
    <name evidence="2" type="ORF">FRV6_14954</name>
</gene>
<evidence type="ECO:0000256" key="1">
    <source>
        <dbReference type="SAM" id="MobiDB-lite"/>
    </source>
</evidence>
<proteinExistence type="predicted"/>
<dbReference type="AlphaFoldDB" id="A0A2H3U5W8"/>
<dbReference type="VEuPathDB" id="FungiDB:FOZG_14180"/>
<dbReference type="VEuPathDB" id="FungiDB:HZS61_006076"/>
<feature type="compositionally biased region" description="Pro residues" evidence="1">
    <location>
        <begin position="111"/>
        <end position="121"/>
    </location>
</feature>
<dbReference type="Proteomes" id="UP000219369">
    <property type="component" value="Unassembled WGS sequence"/>
</dbReference>
<feature type="region of interest" description="Disordered" evidence="1">
    <location>
        <begin position="1"/>
        <end position="23"/>
    </location>
</feature>
<feature type="region of interest" description="Disordered" evidence="1">
    <location>
        <begin position="107"/>
        <end position="138"/>
    </location>
</feature>
<evidence type="ECO:0000313" key="2">
    <source>
        <dbReference type="EMBL" id="SCO90826.1"/>
    </source>
</evidence>
<dbReference type="VEuPathDB" id="FungiDB:FOC1_g10006956"/>
<dbReference type="VEuPathDB" id="FungiDB:FOC4_g10002413"/>
<reference evidence="3" key="1">
    <citation type="submission" date="2016-09" db="EMBL/GenBank/DDBJ databases">
        <authorList>
            <person name="Guldener U."/>
        </authorList>
    </citation>
    <scope>NUCLEOTIDE SEQUENCE [LARGE SCALE GENOMIC DNA]</scope>
    <source>
        <strain evidence="3">V64-1</strain>
    </source>
</reference>
<evidence type="ECO:0000313" key="3">
    <source>
        <dbReference type="Proteomes" id="UP000219369"/>
    </source>
</evidence>
<accession>A0A2H3U5W8</accession>
<dbReference type="OrthoDB" id="3660917at2759"/>
<name>A0A2H3U5W8_FUSOX</name>
<dbReference type="EMBL" id="FMJY01000009">
    <property type="protein sequence ID" value="SCO90826.1"/>
    <property type="molecule type" value="Genomic_DNA"/>
</dbReference>
<sequence length="164" mass="19216">MSQSASKHQEPVDPEPSCRGIAYRDLSPEQQEMSDILYKMERHNLDLLGIAELGRDGIFRYLDADRNIHYAIALRPALIKALLDRTPYDQEEEKFWRGINGTKVPKEQWYNPPPGILPPPLSEEHRNEGRQLNEMNKEKFDKIRADSKNYKERLVFIESDHKLE</sequence>
<dbReference type="VEuPathDB" id="FungiDB:FOXG_20183"/>
<feature type="compositionally biased region" description="Basic and acidic residues" evidence="1">
    <location>
        <begin position="122"/>
        <end position="138"/>
    </location>
</feature>
<protein>
    <submittedName>
        <fullName evidence="2">Uncharacterized protein</fullName>
    </submittedName>
</protein>
<dbReference type="VEuPathDB" id="FungiDB:FOMG_18767"/>
<dbReference type="VEuPathDB" id="FungiDB:FOIG_08722"/>
<organism evidence="2 3">
    <name type="scientific">Fusarium oxysporum</name>
    <name type="common">Fusarium vascular wilt</name>
    <dbReference type="NCBI Taxonomy" id="5507"/>
    <lineage>
        <taxon>Eukaryota</taxon>
        <taxon>Fungi</taxon>
        <taxon>Dikarya</taxon>
        <taxon>Ascomycota</taxon>
        <taxon>Pezizomycotina</taxon>
        <taxon>Sordariomycetes</taxon>
        <taxon>Hypocreomycetidae</taxon>
        <taxon>Hypocreales</taxon>
        <taxon>Nectriaceae</taxon>
        <taxon>Fusarium</taxon>
        <taxon>Fusarium oxysporum species complex</taxon>
    </lineage>
</organism>